<dbReference type="EMBL" id="UGOD01000001">
    <property type="protein sequence ID" value="STX52491.1"/>
    <property type="molecule type" value="Genomic_DNA"/>
</dbReference>
<gene>
    <name evidence="2" type="ORF">NCTC13316_02604</name>
</gene>
<dbReference type="AlphaFoldDB" id="A0A378JP52"/>
<evidence type="ECO:0000313" key="2">
    <source>
        <dbReference type="EMBL" id="STX52491.1"/>
    </source>
</evidence>
<keyword evidence="3" id="KW-1185">Reference proteome</keyword>
<reference evidence="2 3" key="1">
    <citation type="submission" date="2018-06" db="EMBL/GenBank/DDBJ databases">
        <authorList>
            <consortium name="Pathogen Informatics"/>
            <person name="Doyle S."/>
        </authorList>
    </citation>
    <scope>NUCLEOTIDE SEQUENCE [LARGE SCALE GENOMIC DNA]</scope>
    <source>
        <strain evidence="2 3">NCTC13316</strain>
    </source>
</reference>
<sequence length="52" mass="5699">MLGRVAQPTLATSNSLNKSEKDSIDSVLSFYGSKSSQWLSDLTHSEEPYCCS</sequence>
<proteinExistence type="predicted"/>
<protein>
    <submittedName>
        <fullName evidence="2">Uncharacterized phage-associated protein</fullName>
    </submittedName>
</protein>
<dbReference type="Proteomes" id="UP000254794">
    <property type="component" value="Unassembled WGS sequence"/>
</dbReference>
<feature type="region of interest" description="Disordered" evidence="1">
    <location>
        <begin position="1"/>
        <end position="20"/>
    </location>
</feature>
<dbReference type="RefSeq" id="WP_115332045.1">
    <property type="nucleotide sequence ID" value="NZ_CAAAHP010000006.1"/>
</dbReference>
<evidence type="ECO:0000313" key="3">
    <source>
        <dbReference type="Proteomes" id="UP000254794"/>
    </source>
</evidence>
<evidence type="ECO:0000256" key="1">
    <source>
        <dbReference type="SAM" id="MobiDB-lite"/>
    </source>
</evidence>
<accession>A0A378JP52</accession>
<name>A0A378JP52_9GAMM</name>
<organism evidence="2 3">
    <name type="scientific">Legionella busanensis</name>
    <dbReference type="NCBI Taxonomy" id="190655"/>
    <lineage>
        <taxon>Bacteria</taxon>
        <taxon>Pseudomonadati</taxon>
        <taxon>Pseudomonadota</taxon>
        <taxon>Gammaproteobacteria</taxon>
        <taxon>Legionellales</taxon>
        <taxon>Legionellaceae</taxon>
        <taxon>Legionella</taxon>
    </lineage>
</organism>
<dbReference type="OrthoDB" id="9799173at2"/>